<keyword evidence="7" id="KW-1185">Reference proteome</keyword>
<protein>
    <recommendedName>
        <fullName evidence="8">EF-hand domain-containing protein</fullName>
    </recommendedName>
</protein>
<keyword evidence="2" id="KW-0519">Myristate</keyword>
<proteinExistence type="inferred from homology"/>
<feature type="compositionally biased region" description="Low complexity" evidence="5">
    <location>
        <begin position="38"/>
        <end position="53"/>
    </location>
</feature>
<feature type="region of interest" description="Disordered" evidence="5">
    <location>
        <begin position="31"/>
        <end position="89"/>
    </location>
</feature>
<sequence length="626" mass="71130">MMAQHHHQHNQRAAATVGTTITTKGVFSVAHRNGPENLASPLSSASSSPSPSSRKLKPGTPSSRDDEQSARNHWRRKSSSLFEKPVAHKDTETLILNTAEEHAKSPSPNGHEGLNTTARLRAKVRSVKTFSEVMRQKSNQSMKKSQGRAASDQRRKTSRLSSRDAHARGKDSSSDRGSSSSRRGSDDKRPSISLDEPEVAASEVKHQSVKKTDSLERLWEQVRGIRPQIVVNLPPDENDQDGSGNQIVDVLKISGQTGAKSIASVDQICQAFSQPIREKKSLKDVARSEIGRELSEVEKMIQQSQVISVGRRQFDPDELVNEHGNGTNSDEEETDPKKRIQNAKPRYLEMFAKPEEIENLNKPPMDPNPKTYGLWDTVTDVKILPTLMRVKREWQPPDWEKTLENLKVEGRDLASIDNDLKEISHGREKGRKKTGKYLMPEDLSWCRKHCRFKEKDLLKWFRRFREECPLGTMDKDQFSKLFKTAFPLAEEEEMAELAFHFMEQEGEGGLDFKDFAVLIDVLNCDQLQSKVRWAFAICDSEKMGSISRPSVHMMIRLLDQVAEKGFMNPPTDEEIEDMTYRRNMDPFKLAEDRVDDIMRTGELDHEGKISIEALLKMSERVIYARD</sequence>
<comment type="caution">
    <text evidence="6">The sequence shown here is derived from an EMBL/GenBank/DDBJ whole genome shotgun (WGS) entry which is preliminary data.</text>
</comment>
<dbReference type="InterPro" id="IPR011992">
    <property type="entry name" value="EF-hand-dom_pair"/>
</dbReference>
<name>A0A553N7P6_TIGCA</name>
<evidence type="ECO:0000256" key="5">
    <source>
        <dbReference type="SAM" id="MobiDB-lite"/>
    </source>
</evidence>
<dbReference type="EMBL" id="VCGU01000459">
    <property type="protein sequence ID" value="TRY61456.1"/>
    <property type="molecule type" value="Genomic_DNA"/>
</dbReference>
<evidence type="ECO:0000256" key="4">
    <source>
        <dbReference type="ARBA" id="ARBA00023288"/>
    </source>
</evidence>
<feature type="region of interest" description="Disordered" evidence="5">
    <location>
        <begin position="133"/>
        <end position="210"/>
    </location>
</feature>
<dbReference type="InterPro" id="IPR028846">
    <property type="entry name" value="Recoverin"/>
</dbReference>
<evidence type="ECO:0000313" key="7">
    <source>
        <dbReference type="Proteomes" id="UP000318571"/>
    </source>
</evidence>
<dbReference type="Proteomes" id="UP000318571">
    <property type="component" value="Chromosome 8"/>
</dbReference>
<gene>
    <name evidence="6" type="ORF">TCAL_06680</name>
</gene>
<dbReference type="PRINTS" id="PR00450">
    <property type="entry name" value="RECOVERIN"/>
</dbReference>
<evidence type="ECO:0000256" key="1">
    <source>
        <dbReference type="ARBA" id="ARBA00006049"/>
    </source>
</evidence>
<dbReference type="Gene3D" id="1.10.238.10">
    <property type="entry name" value="EF-hand"/>
    <property type="match status" value="1"/>
</dbReference>
<evidence type="ECO:0000256" key="3">
    <source>
        <dbReference type="ARBA" id="ARBA00022737"/>
    </source>
</evidence>
<reference evidence="6 7" key="1">
    <citation type="journal article" date="2018" name="Nat. Ecol. Evol.">
        <title>Genomic signatures of mitonuclear coevolution across populations of Tigriopus californicus.</title>
        <authorList>
            <person name="Barreto F.S."/>
            <person name="Watson E.T."/>
            <person name="Lima T.G."/>
            <person name="Willett C.S."/>
            <person name="Edmands S."/>
            <person name="Li W."/>
            <person name="Burton R.S."/>
        </authorList>
    </citation>
    <scope>NUCLEOTIDE SEQUENCE [LARGE SCALE GENOMIC DNA]</scope>
    <source>
        <strain evidence="6 7">San Diego</strain>
    </source>
</reference>
<dbReference type="GO" id="GO:0005509">
    <property type="term" value="F:calcium ion binding"/>
    <property type="evidence" value="ECO:0007669"/>
    <property type="project" value="InterPro"/>
</dbReference>
<evidence type="ECO:0000313" key="6">
    <source>
        <dbReference type="EMBL" id="TRY61456.1"/>
    </source>
</evidence>
<dbReference type="AlphaFoldDB" id="A0A553N7P6"/>
<feature type="compositionally biased region" description="Basic and acidic residues" evidence="5">
    <location>
        <begin position="151"/>
        <end position="174"/>
    </location>
</feature>
<keyword evidence="4" id="KW-0449">Lipoprotein</keyword>
<dbReference type="PANTHER" id="PTHR23055">
    <property type="entry name" value="CALCIUM BINDING PROTEINS"/>
    <property type="match status" value="1"/>
</dbReference>
<dbReference type="STRING" id="6832.A0A553N7P6"/>
<evidence type="ECO:0008006" key="8">
    <source>
        <dbReference type="Google" id="ProtNLM"/>
    </source>
</evidence>
<comment type="similarity">
    <text evidence="1">Belongs to the recoverin family.</text>
</comment>
<dbReference type="SUPFAM" id="SSF47473">
    <property type="entry name" value="EF-hand"/>
    <property type="match status" value="1"/>
</dbReference>
<organism evidence="6 7">
    <name type="scientific">Tigriopus californicus</name>
    <name type="common">Marine copepod</name>
    <dbReference type="NCBI Taxonomy" id="6832"/>
    <lineage>
        <taxon>Eukaryota</taxon>
        <taxon>Metazoa</taxon>
        <taxon>Ecdysozoa</taxon>
        <taxon>Arthropoda</taxon>
        <taxon>Crustacea</taxon>
        <taxon>Multicrustacea</taxon>
        <taxon>Hexanauplia</taxon>
        <taxon>Copepoda</taxon>
        <taxon>Harpacticoida</taxon>
        <taxon>Harpacticidae</taxon>
        <taxon>Tigriopus</taxon>
    </lineage>
</organism>
<evidence type="ECO:0000256" key="2">
    <source>
        <dbReference type="ARBA" id="ARBA00022707"/>
    </source>
</evidence>
<feature type="region of interest" description="Disordered" evidence="5">
    <location>
        <begin position="317"/>
        <end position="337"/>
    </location>
</feature>
<dbReference type="PANTHER" id="PTHR23055:SF178">
    <property type="entry name" value="NEUROCALCIN HOMOLOG"/>
    <property type="match status" value="1"/>
</dbReference>
<keyword evidence="3" id="KW-0677">Repeat</keyword>
<accession>A0A553N7P6</accession>